<keyword evidence="2" id="KW-1185">Reference proteome</keyword>
<organism evidence="1 2">
    <name type="scientific">Sphingobacterium detergens</name>
    <dbReference type="NCBI Taxonomy" id="1145106"/>
    <lineage>
        <taxon>Bacteria</taxon>
        <taxon>Pseudomonadati</taxon>
        <taxon>Bacteroidota</taxon>
        <taxon>Sphingobacteriia</taxon>
        <taxon>Sphingobacteriales</taxon>
        <taxon>Sphingobacteriaceae</taxon>
        <taxon>Sphingobacterium</taxon>
    </lineage>
</organism>
<evidence type="ECO:0000313" key="1">
    <source>
        <dbReference type="EMBL" id="RKE52793.1"/>
    </source>
</evidence>
<dbReference type="AlphaFoldDB" id="A0A420B7Y7"/>
<proteinExistence type="predicted"/>
<dbReference type="RefSeq" id="WP_147420425.1">
    <property type="nucleotide sequence ID" value="NZ_RAPY01000002.1"/>
</dbReference>
<accession>A0A420B7Y7</accession>
<dbReference type="OrthoDB" id="707251at2"/>
<name>A0A420B7Y7_SPHD1</name>
<protein>
    <submittedName>
        <fullName evidence="1">Uncharacterized protein</fullName>
    </submittedName>
</protein>
<dbReference type="Proteomes" id="UP000286246">
    <property type="component" value="Unassembled WGS sequence"/>
</dbReference>
<dbReference type="EMBL" id="RAPY01000002">
    <property type="protein sequence ID" value="RKE52793.1"/>
    <property type="molecule type" value="Genomic_DNA"/>
</dbReference>
<reference evidence="1 2" key="1">
    <citation type="submission" date="2018-09" db="EMBL/GenBank/DDBJ databases">
        <title>Genomic Encyclopedia of Type Strains, Phase III (KMG-III): the genomes of soil and plant-associated and newly described type strains.</title>
        <authorList>
            <person name="Whitman W."/>
        </authorList>
    </citation>
    <scope>NUCLEOTIDE SEQUENCE [LARGE SCALE GENOMIC DNA]</scope>
    <source>
        <strain evidence="1 2">CECT 7938</strain>
    </source>
</reference>
<comment type="caution">
    <text evidence="1">The sequence shown here is derived from an EMBL/GenBank/DDBJ whole genome shotgun (WGS) entry which is preliminary data.</text>
</comment>
<sequence length="363" mass="42746">MIVSLYQLTLMIETLHRVDQTEIPSRLYSISVACSDNFPLALHAHREAGNVDRASNAVRLYHIQLLWLHQKLTAFCTEKGIEDRSTLTALEELLERIEFLFKNDIDPTTNLPSHYRDKISTYVYNRIPAIFDRLAKKNIPLVYLHEIQSAIDSLFEEGKIPYIQYRHQEYLIQLLDALAQLAEDNRQRKNWHCRFLILMINFNFNHMGFFNRWKEFYQTDPIFMENLLRFPKHFSCIRDFAYDSNRSSLLKLMCEYVQTELSQSQQTSSEKDDEQFIHSNFNGKELKLWLHLCVKANITRSSEKKEVAAEFSKLIKTKEGILLTPHTLTKMDKSVEYAAAVRILRTLNNMQAELRELFPDLKS</sequence>
<evidence type="ECO:0000313" key="2">
    <source>
        <dbReference type="Proteomes" id="UP000286246"/>
    </source>
</evidence>
<gene>
    <name evidence="1" type="ORF">DFQ12_3039</name>
</gene>